<dbReference type="InterPro" id="IPR006676">
    <property type="entry name" value="tRNA_splic"/>
</dbReference>
<dbReference type="AlphaFoldDB" id="I3TCV2"/>
<comment type="catalytic activity">
    <reaction evidence="4">
        <text>pretRNA = a 3'-half-tRNA molecule with a 5'-OH end + a 5'-half-tRNA molecule with a 2',3'-cyclic phosphate end + an intron with a 2',3'-cyclic phosphate and a 5'-hydroxyl terminus.</text>
        <dbReference type="EC" id="4.6.1.16"/>
    </reaction>
</comment>
<evidence type="ECO:0000256" key="4">
    <source>
        <dbReference type="HAMAP-Rule" id="MF_01833"/>
    </source>
</evidence>
<dbReference type="NCBIfam" id="TIGR00324">
    <property type="entry name" value="endA"/>
    <property type="match status" value="1"/>
</dbReference>
<name>I3TCV2_THEC1</name>
<feature type="active site" evidence="4">
    <location>
        <position position="123"/>
    </location>
</feature>
<keyword evidence="7" id="KW-0540">Nuclease</keyword>
<evidence type="ECO:0000256" key="1">
    <source>
        <dbReference type="ARBA" id="ARBA00022694"/>
    </source>
</evidence>
<dbReference type="PANTHER" id="PTHR21227">
    <property type="entry name" value="TRNA-SPLICING ENDONUCLEASE SUBUNIT SEN2"/>
    <property type="match status" value="1"/>
</dbReference>
<dbReference type="HOGENOM" id="CLU_114393_0_0_2"/>
<feature type="domain" description="tRNA intron endonuclease N-terminal" evidence="6">
    <location>
        <begin position="8"/>
        <end position="73"/>
    </location>
</feature>
<comment type="subunit">
    <text evidence="4">Homotetramer; although the tetramer contains four active sites, only two participate in the cleavage. Therefore, it should be considered as a dimer of dimers.</text>
</comment>
<evidence type="ECO:0000313" key="8">
    <source>
        <dbReference type="Proteomes" id="UP000005270"/>
    </source>
</evidence>
<reference evidence="7 8" key="1">
    <citation type="journal article" date="2012" name="J. Bacteriol.">
        <title>Complete genome sequence of the hyperthermophilic cellulolytic Crenarchaeon 'Thermogladius cellulolyticus' 1633.</title>
        <authorList>
            <person name="Mardanov A.V."/>
            <person name="Kochetkova T.V."/>
            <person name="Beletsky A.V."/>
            <person name="Bonch-Osmolovskaya E.A."/>
            <person name="Ravin N.V."/>
            <person name="Skryabin K.G."/>
        </authorList>
    </citation>
    <scope>NUCLEOTIDE SEQUENCE [LARGE SCALE GENOMIC DNA]</scope>
    <source>
        <strain evidence="8">DSM 22663 / VKM B-2946 / 1633</strain>
    </source>
</reference>
<accession>I3TCV2</accession>
<proteinExistence type="inferred from homology"/>
<protein>
    <recommendedName>
        <fullName evidence="4">tRNA-splicing endonuclease</fullName>
        <ecNumber evidence="4">4.6.1.16</ecNumber>
    </recommendedName>
    <alternativeName>
        <fullName evidence="4">tRNA-intron endonuclease</fullName>
    </alternativeName>
</protein>
<dbReference type="SUPFAM" id="SSF55267">
    <property type="entry name" value="tRNA-intron endonuclease N-terminal domain-like"/>
    <property type="match status" value="1"/>
</dbReference>
<dbReference type="GO" id="GO:0003676">
    <property type="term" value="F:nucleic acid binding"/>
    <property type="evidence" value="ECO:0007669"/>
    <property type="project" value="InterPro"/>
</dbReference>
<keyword evidence="2 4" id="KW-0456">Lyase</keyword>
<dbReference type="Gene3D" id="3.40.1350.10">
    <property type="match status" value="1"/>
</dbReference>
<keyword evidence="1 4" id="KW-0819">tRNA processing</keyword>
<dbReference type="Gene3D" id="3.40.1170.20">
    <property type="entry name" value="tRNA intron endonuclease, N-terminal domain"/>
    <property type="match status" value="1"/>
</dbReference>
<keyword evidence="7" id="KW-0378">Hydrolase</keyword>
<dbReference type="SUPFAM" id="SSF53032">
    <property type="entry name" value="tRNA-intron endonuclease catalytic domain-like"/>
    <property type="match status" value="1"/>
</dbReference>
<dbReference type="PIRSF" id="PIRSF005285">
    <property type="entry name" value="tRNA_splic_archaea"/>
    <property type="match status" value="1"/>
</dbReference>
<dbReference type="InterPro" id="IPR006677">
    <property type="entry name" value="tRNA_intron_Endonuc_cat-like"/>
</dbReference>
<dbReference type="InterPro" id="IPR036167">
    <property type="entry name" value="tRNA_intron_Endo_cat-like_sf"/>
</dbReference>
<dbReference type="GO" id="GO:0006388">
    <property type="term" value="P:tRNA splicing, via endonucleolytic cleavage and ligation"/>
    <property type="evidence" value="ECO:0007669"/>
    <property type="project" value="UniProtKB-UniRule"/>
</dbReference>
<keyword evidence="8" id="KW-1185">Reference proteome</keyword>
<feature type="domain" description="tRNA intron endonuclease catalytic" evidence="5">
    <location>
        <begin position="93"/>
        <end position="177"/>
    </location>
</feature>
<dbReference type="GO" id="GO:0000213">
    <property type="term" value="F:tRNA-intron lyase activity"/>
    <property type="evidence" value="ECO:0007669"/>
    <property type="project" value="UniProtKB-UniRule"/>
</dbReference>
<feature type="active site" evidence="4">
    <location>
        <position position="162"/>
    </location>
</feature>
<organism evidence="7 8">
    <name type="scientific">Thermogladius calderae (strain DSM 22663 / VKM B-2946 / 1633)</name>
    <dbReference type="NCBI Taxonomy" id="1184251"/>
    <lineage>
        <taxon>Archaea</taxon>
        <taxon>Thermoproteota</taxon>
        <taxon>Thermoprotei</taxon>
        <taxon>Desulfurococcales</taxon>
        <taxon>Desulfurococcaceae</taxon>
        <taxon>Thermogladius</taxon>
    </lineage>
</organism>
<dbReference type="STRING" id="1184251.TCELL_0165"/>
<comment type="similarity">
    <text evidence="4">Belongs to the tRNA-intron endonuclease family. Archaeal short subfamily.</text>
</comment>
<evidence type="ECO:0000259" key="6">
    <source>
        <dbReference type="Pfam" id="PF02778"/>
    </source>
</evidence>
<dbReference type="PANTHER" id="PTHR21227:SF0">
    <property type="entry name" value="TRNA-SPLICING ENDONUCLEASE SUBUNIT SEN2"/>
    <property type="match status" value="1"/>
</dbReference>
<dbReference type="RefSeq" id="WP_014736841.1">
    <property type="nucleotide sequence ID" value="NC_017954.1"/>
</dbReference>
<dbReference type="HAMAP" id="MF_01833">
    <property type="entry name" value="EndA_short"/>
    <property type="match status" value="1"/>
</dbReference>
<dbReference type="FunFam" id="3.40.1350.10:FF:000006">
    <property type="entry name" value="tRNA-splicing endonuclease"/>
    <property type="match status" value="1"/>
</dbReference>
<dbReference type="InterPro" id="IPR011856">
    <property type="entry name" value="tRNA_endonuc-like_dom_sf"/>
</dbReference>
<dbReference type="GeneID" id="13012444"/>
<dbReference type="InterPro" id="IPR036740">
    <property type="entry name" value="tRNA_intron_Endonuc_N_sf"/>
</dbReference>
<evidence type="ECO:0000256" key="2">
    <source>
        <dbReference type="ARBA" id="ARBA00023239"/>
    </source>
</evidence>
<dbReference type="GO" id="GO:0005737">
    <property type="term" value="C:cytoplasm"/>
    <property type="evidence" value="ECO:0007669"/>
    <property type="project" value="TreeGrafter"/>
</dbReference>
<evidence type="ECO:0000259" key="5">
    <source>
        <dbReference type="Pfam" id="PF01974"/>
    </source>
</evidence>
<feature type="active site" evidence="4">
    <location>
        <position position="131"/>
    </location>
</feature>
<dbReference type="Pfam" id="PF02778">
    <property type="entry name" value="tRNA_int_endo_N"/>
    <property type="match status" value="1"/>
</dbReference>
<dbReference type="Pfam" id="PF01974">
    <property type="entry name" value="tRNA_int_endo"/>
    <property type="match status" value="1"/>
</dbReference>
<gene>
    <name evidence="4" type="primary">endA</name>
    <name evidence="7" type="ordered locus">TCELL_0165</name>
</gene>
<dbReference type="Proteomes" id="UP000005270">
    <property type="component" value="Chromosome"/>
</dbReference>
<dbReference type="OrthoDB" id="46045at2157"/>
<dbReference type="InParanoid" id="I3TCV2"/>
<dbReference type="InterPro" id="IPR016442">
    <property type="entry name" value="tRNA_splic_arch_short"/>
</dbReference>
<dbReference type="EMBL" id="CP003531">
    <property type="protein sequence ID" value="AFK50590.1"/>
    <property type="molecule type" value="Genomic_DNA"/>
</dbReference>
<sequence>MTKCFSILLHNRVIVPDPACGSAIYWSSYYGSLLGIEKPRSRSDQAPLELSLIEALYLLEKNLLRVYADRGDGPTPLTPEELYSIGLERVNRFRELYVVYKDLRERGFVVRRGLKFGCDYLVYRRGPGIDHAPYGVQVYSKDESTDPIEIVRMGRLLHSVRKRLIVAIVDEKNTINYLLFSWWKP</sequence>
<dbReference type="EC" id="4.6.1.16" evidence="4"/>
<evidence type="ECO:0000313" key="7">
    <source>
        <dbReference type="EMBL" id="AFK50590.1"/>
    </source>
</evidence>
<dbReference type="InterPro" id="IPR006678">
    <property type="entry name" value="tRNA_intron_Endonuc_N"/>
</dbReference>
<keyword evidence="7" id="KW-0255">Endonuclease</keyword>
<dbReference type="CDD" id="cd22363">
    <property type="entry name" value="tRNA-intron_lyase_C"/>
    <property type="match status" value="1"/>
</dbReference>
<evidence type="ECO:0000256" key="3">
    <source>
        <dbReference type="ARBA" id="ARBA00024798"/>
    </source>
</evidence>
<comment type="function">
    <text evidence="3 4">Endonuclease that removes tRNA introns. Cleaves pre-tRNA at the 5'- and 3'-splice sites to release the intron. The products are an intron and two tRNA half-molecules bearing 2',3' cyclic phosphate and 5'-OH termini. Recognizes a pseudosymmetric substrate in which 2 bulged loops of 3 bases are separated by a stem of 4 bp.</text>
</comment>
<dbReference type="KEGG" id="thg:TCELL_0165"/>
<dbReference type="eggNOG" id="arCOG01701">
    <property type="taxonomic scope" value="Archaea"/>
</dbReference>